<evidence type="ECO:0000313" key="1">
    <source>
        <dbReference type="EMBL" id="WBO22330.1"/>
    </source>
</evidence>
<proteinExistence type="predicted"/>
<dbReference type="Proteomes" id="UP001210865">
    <property type="component" value="Chromosome"/>
</dbReference>
<accession>A0ABY7NLA6</accession>
<dbReference type="Gene3D" id="3.40.50.720">
    <property type="entry name" value="NAD(P)-binding Rossmann-like Domain"/>
    <property type="match status" value="1"/>
</dbReference>
<keyword evidence="2" id="KW-1185">Reference proteome</keyword>
<name>A0ABY7NLA6_9SPHN</name>
<reference evidence="1 2" key="1">
    <citation type="submission" date="2022-12" db="EMBL/GenBank/DDBJ databases">
        <title>Sphingomonas abieness sp. nov., an endophytic bacterium isolated from Abies koreana.</title>
        <authorList>
            <person name="Jiang L."/>
            <person name="Lee J."/>
        </authorList>
    </citation>
    <scope>NUCLEOTIDE SEQUENCE [LARGE SCALE GENOMIC DNA]</scope>
    <source>
        <strain evidence="2">PAMB 00755</strain>
    </source>
</reference>
<organism evidence="1 2">
    <name type="scientific">Sphingomonas abietis</name>
    <dbReference type="NCBI Taxonomy" id="3012344"/>
    <lineage>
        <taxon>Bacteria</taxon>
        <taxon>Pseudomonadati</taxon>
        <taxon>Pseudomonadota</taxon>
        <taxon>Alphaproteobacteria</taxon>
        <taxon>Sphingomonadales</taxon>
        <taxon>Sphingomonadaceae</taxon>
        <taxon>Sphingomonas</taxon>
    </lineage>
</organism>
<gene>
    <name evidence="1" type="ORF">PBT88_19650</name>
</gene>
<dbReference type="RefSeq" id="WP_270076977.1">
    <property type="nucleotide sequence ID" value="NZ_CP115174.1"/>
</dbReference>
<protein>
    <recommendedName>
        <fullName evidence="3">DUF4158 domain-containing protein</fullName>
    </recommendedName>
</protein>
<sequence length="48" mass="5532">MARALTTENERSRFSAAKSETELGLRFRPTDETLHDEVAWFRAHGRLA</sequence>
<evidence type="ECO:0000313" key="2">
    <source>
        <dbReference type="Proteomes" id="UP001210865"/>
    </source>
</evidence>
<evidence type="ECO:0008006" key="3">
    <source>
        <dbReference type="Google" id="ProtNLM"/>
    </source>
</evidence>
<dbReference type="EMBL" id="CP115174">
    <property type="protein sequence ID" value="WBO22330.1"/>
    <property type="molecule type" value="Genomic_DNA"/>
</dbReference>